<reference evidence="2" key="1">
    <citation type="submission" date="2021-01" db="EMBL/GenBank/DDBJ databases">
        <authorList>
            <person name="Corre E."/>
            <person name="Pelletier E."/>
            <person name="Niang G."/>
            <person name="Scheremetjew M."/>
            <person name="Finn R."/>
            <person name="Kale V."/>
            <person name="Holt S."/>
            <person name="Cochrane G."/>
            <person name="Meng A."/>
            <person name="Brown T."/>
            <person name="Cohen L."/>
        </authorList>
    </citation>
    <scope>NUCLEOTIDE SEQUENCE</scope>
    <source>
        <strain evidence="2">OF101</strain>
    </source>
</reference>
<name>A0A7S1RQD2_ALECA</name>
<dbReference type="EMBL" id="HBGE01083747">
    <property type="protein sequence ID" value="CAD9173167.1"/>
    <property type="molecule type" value="Transcribed_RNA"/>
</dbReference>
<evidence type="ECO:0000256" key="1">
    <source>
        <dbReference type="SAM" id="SignalP"/>
    </source>
</evidence>
<evidence type="ECO:0000313" key="2">
    <source>
        <dbReference type="EMBL" id="CAD9173167.1"/>
    </source>
</evidence>
<keyword evidence="1" id="KW-0732">Signal</keyword>
<proteinExistence type="predicted"/>
<accession>A0A7S1RQD2</accession>
<sequence length="277" mass="31892">MSPTKIVVFLLSLLGLAELSSRIAFGKGSVSKVRDAVATKWDDWRSEHHHHHHGGHHHMWKEAKECYKHCGADKDCHQKCPKPWDHFTKKCEMMKPILACHKACGRDPACHQKCPLPQCPRMQAVVKEALQCHGTCKDGDFQCHRACPHPLARMAHRCEHAGRMIGCHKACGFGDRACHHKCGFPFHGHHGHHGHHEDHDDVMEEKEMMKGPEHEWLQEKMERHEREHQWGWKTEKMEKMAKIAWAKGELKKIMMEGKARDQMPEEAAEAKVAMVQV</sequence>
<protein>
    <submittedName>
        <fullName evidence="2">Uncharacterized protein</fullName>
    </submittedName>
</protein>
<organism evidence="2">
    <name type="scientific">Alexandrium catenella</name>
    <name type="common">Red tide dinoflagellate</name>
    <name type="synonym">Gonyaulax catenella</name>
    <dbReference type="NCBI Taxonomy" id="2925"/>
    <lineage>
        <taxon>Eukaryota</taxon>
        <taxon>Sar</taxon>
        <taxon>Alveolata</taxon>
        <taxon>Dinophyceae</taxon>
        <taxon>Gonyaulacales</taxon>
        <taxon>Pyrocystaceae</taxon>
        <taxon>Alexandrium</taxon>
    </lineage>
</organism>
<dbReference type="AlphaFoldDB" id="A0A7S1RQD2"/>
<feature type="chain" id="PRO_5031153423" evidence="1">
    <location>
        <begin position="20"/>
        <end position="277"/>
    </location>
</feature>
<feature type="signal peptide" evidence="1">
    <location>
        <begin position="1"/>
        <end position="19"/>
    </location>
</feature>
<gene>
    <name evidence="2" type="ORF">ACAT0790_LOCUS49936</name>
</gene>